<accession>A0A0C3GXD2</accession>
<evidence type="ECO:0000256" key="6">
    <source>
        <dbReference type="ARBA" id="ARBA00023136"/>
    </source>
</evidence>
<evidence type="ECO:0000256" key="2">
    <source>
        <dbReference type="ARBA" id="ARBA00022448"/>
    </source>
</evidence>
<evidence type="ECO:0000256" key="7">
    <source>
        <dbReference type="ARBA" id="ARBA00023303"/>
    </source>
</evidence>
<keyword evidence="2" id="KW-0813">Transport</keyword>
<protein>
    <recommendedName>
        <fullName evidence="9">Potassium channel domain-containing protein</fullName>
    </recommendedName>
</protein>
<keyword evidence="7" id="KW-0407">Ion channel</keyword>
<sequence>RDWWFASVVCPIIAGAMGPLTNLFCLAALVTPWRATYTETLTDANAEGFRDPRWCIALNAIALAAGILGNAFLLANFARRIRYIIAIPISILLWLLAAFSLLGSIVSMEIHSPPIRPEQTYSQGYWYAVIAAVLYFLISMLLTVNICGCWLGHYPQPTTLTARDQETLILQSMLLCLWIAIWAVGFSHAANLSYPDAVYFCVVTVLTLGFSEPLSSYGARYMVIPFVIGGLTFLGLIIYHIRKFFSDLAPRSRRSKLRSKLVLLREEKDRFDAMRSIQENTSSFKKWYSSMASILTFIIYWVLGATILWRIELREQNLGFAEALYFCFVSLFTIGSSEYTPRTNGGKPFFVVWMLCDIPVMTILISDLATTIIPTFKNAILILADWTVLSKVGIYRSFLERRPRLKALVPGGQTLHRRGRDIAYPVPEQRSEVDNMTPTMNLLAAINEADEELGQRLVSAIRRIAHDVQASPAKKYNYEEWVEITRLVRFTRQNDGGEEDDEGLVEWDWIGEDSPMLSQQSEGEWILNQLCESLIRYNKREIKLQNERAVAVRNAVNSIVGLQRVREPNARVAEEESR</sequence>
<dbReference type="InterPro" id="IPR013099">
    <property type="entry name" value="K_chnl_dom"/>
</dbReference>
<dbReference type="HOGENOM" id="CLU_013394_0_0_1"/>
<organism evidence="10 11">
    <name type="scientific">Oidiodendron maius (strain Zn)</name>
    <dbReference type="NCBI Taxonomy" id="913774"/>
    <lineage>
        <taxon>Eukaryota</taxon>
        <taxon>Fungi</taxon>
        <taxon>Dikarya</taxon>
        <taxon>Ascomycota</taxon>
        <taxon>Pezizomycotina</taxon>
        <taxon>Leotiomycetes</taxon>
        <taxon>Leotiomycetes incertae sedis</taxon>
        <taxon>Myxotrichaceae</taxon>
        <taxon>Oidiodendron</taxon>
    </lineage>
</organism>
<dbReference type="GO" id="GO:0030322">
    <property type="term" value="P:stabilization of membrane potential"/>
    <property type="evidence" value="ECO:0007669"/>
    <property type="project" value="TreeGrafter"/>
</dbReference>
<dbReference type="OrthoDB" id="297496at2759"/>
<keyword evidence="11" id="KW-1185">Reference proteome</keyword>
<keyword evidence="5" id="KW-0406">Ion transport</keyword>
<feature type="transmembrane region" description="Helical" evidence="8">
    <location>
        <begin position="124"/>
        <end position="153"/>
    </location>
</feature>
<evidence type="ECO:0000256" key="5">
    <source>
        <dbReference type="ARBA" id="ARBA00023065"/>
    </source>
</evidence>
<name>A0A0C3GXD2_OIDMZ</name>
<dbReference type="PANTHER" id="PTHR11003:SF291">
    <property type="entry name" value="IP11374P"/>
    <property type="match status" value="1"/>
</dbReference>
<dbReference type="STRING" id="913774.A0A0C3GXD2"/>
<evidence type="ECO:0000256" key="3">
    <source>
        <dbReference type="ARBA" id="ARBA00022692"/>
    </source>
</evidence>
<dbReference type="InParanoid" id="A0A0C3GXD2"/>
<dbReference type="Proteomes" id="UP000054321">
    <property type="component" value="Unassembled WGS sequence"/>
</dbReference>
<keyword evidence="4 8" id="KW-1133">Transmembrane helix</keyword>
<evidence type="ECO:0000256" key="8">
    <source>
        <dbReference type="SAM" id="Phobius"/>
    </source>
</evidence>
<feature type="non-terminal residue" evidence="10">
    <location>
        <position position="1"/>
    </location>
</feature>
<gene>
    <name evidence="10" type="ORF">OIDMADRAFT_124590</name>
</gene>
<keyword evidence="6 8" id="KW-0472">Membrane</keyword>
<feature type="transmembrane region" description="Helical" evidence="8">
    <location>
        <begin position="292"/>
        <end position="311"/>
    </location>
</feature>
<feature type="transmembrane region" description="Helical" evidence="8">
    <location>
        <begin position="81"/>
        <end position="103"/>
    </location>
</feature>
<feature type="domain" description="Potassium channel" evidence="9">
    <location>
        <begin position="174"/>
        <end position="245"/>
    </location>
</feature>
<dbReference type="FunCoup" id="A0A0C3GXD2">
    <property type="interactions" value="17"/>
</dbReference>
<dbReference type="Pfam" id="PF07885">
    <property type="entry name" value="Ion_trans_2"/>
    <property type="match status" value="2"/>
</dbReference>
<feature type="transmembrane region" description="Helical" evidence="8">
    <location>
        <begin position="317"/>
        <end position="337"/>
    </location>
</feature>
<feature type="transmembrane region" description="Helical" evidence="8">
    <location>
        <begin position="349"/>
        <end position="373"/>
    </location>
</feature>
<feature type="transmembrane region" description="Helical" evidence="8">
    <location>
        <begin position="12"/>
        <end position="33"/>
    </location>
</feature>
<feature type="transmembrane region" description="Helical" evidence="8">
    <location>
        <begin position="221"/>
        <end position="241"/>
    </location>
</feature>
<dbReference type="SUPFAM" id="SSF81324">
    <property type="entry name" value="Voltage-gated potassium channels"/>
    <property type="match status" value="2"/>
</dbReference>
<reference evidence="11" key="2">
    <citation type="submission" date="2015-01" db="EMBL/GenBank/DDBJ databases">
        <title>Evolutionary Origins and Diversification of the Mycorrhizal Mutualists.</title>
        <authorList>
            <consortium name="DOE Joint Genome Institute"/>
            <consortium name="Mycorrhizal Genomics Consortium"/>
            <person name="Kohler A."/>
            <person name="Kuo A."/>
            <person name="Nagy L.G."/>
            <person name="Floudas D."/>
            <person name="Copeland A."/>
            <person name="Barry K.W."/>
            <person name="Cichocki N."/>
            <person name="Veneault-Fourrey C."/>
            <person name="LaButti K."/>
            <person name="Lindquist E.A."/>
            <person name="Lipzen A."/>
            <person name="Lundell T."/>
            <person name="Morin E."/>
            <person name="Murat C."/>
            <person name="Riley R."/>
            <person name="Ohm R."/>
            <person name="Sun H."/>
            <person name="Tunlid A."/>
            <person name="Henrissat B."/>
            <person name="Grigoriev I.V."/>
            <person name="Hibbett D.S."/>
            <person name="Martin F."/>
        </authorList>
    </citation>
    <scope>NUCLEOTIDE SEQUENCE [LARGE SCALE GENOMIC DNA]</scope>
    <source>
        <strain evidence="11">Zn</strain>
    </source>
</reference>
<dbReference type="InterPro" id="IPR003280">
    <property type="entry name" value="2pore_dom_K_chnl"/>
</dbReference>
<dbReference type="GO" id="GO:0005886">
    <property type="term" value="C:plasma membrane"/>
    <property type="evidence" value="ECO:0007669"/>
    <property type="project" value="TreeGrafter"/>
</dbReference>
<evidence type="ECO:0000313" key="11">
    <source>
        <dbReference type="Proteomes" id="UP000054321"/>
    </source>
</evidence>
<feature type="transmembrane region" description="Helical" evidence="8">
    <location>
        <begin position="54"/>
        <end position="75"/>
    </location>
</feature>
<evidence type="ECO:0000256" key="1">
    <source>
        <dbReference type="ARBA" id="ARBA00004141"/>
    </source>
</evidence>
<proteinExistence type="predicted"/>
<dbReference type="GO" id="GO:0015271">
    <property type="term" value="F:outward rectifier potassium channel activity"/>
    <property type="evidence" value="ECO:0007669"/>
    <property type="project" value="TreeGrafter"/>
</dbReference>
<dbReference type="Gene3D" id="1.10.287.70">
    <property type="match status" value="2"/>
</dbReference>
<dbReference type="AlphaFoldDB" id="A0A0C3GXD2"/>
<keyword evidence="3 8" id="KW-0812">Transmembrane</keyword>
<feature type="transmembrane region" description="Helical" evidence="8">
    <location>
        <begin position="168"/>
        <end position="185"/>
    </location>
</feature>
<reference evidence="10 11" key="1">
    <citation type="submission" date="2014-04" db="EMBL/GenBank/DDBJ databases">
        <authorList>
            <consortium name="DOE Joint Genome Institute"/>
            <person name="Kuo A."/>
            <person name="Martino E."/>
            <person name="Perotto S."/>
            <person name="Kohler A."/>
            <person name="Nagy L.G."/>
            <person name="Floudas D."/>
            <person name="Copeland A."/>
            <person name="Barry K.W."/>
            <person name="Cichocki N."/>
            <person name="Veneault-Fourrey C."/>
            <person name="LaButti K."/>
            <person name="Lindquist E.A."/>
            <person name="Lipzen A."/>
            <person name="Lundell T."/>
            <person name="Morin E."/>
            <person name="Murat C."/>
            <person name="Sun H."/>
            <person name="Tunlid A."/>
            <person name="Henrissat B."/>
            <person name="Grigoriev I.V."/>
            <person name="Hibbett D.S."/>
            <person name="Martin F."/>
            <person name="Nordberg H.P."/>
            <person name="Cantor M.N."/>
            <person name="Hua S.X."/>
        </authorList>
    </citation>
    <scope>NUCLEOTIDE SEQUENCE [LARGE SCALE GENOMIC DNA]</scope>
    <source>
        <strain evidence="10 11">Zn</strain>
    </source>
</reference>
<evidence type="ECO:0000259" key="9">
    <source>
        <dbReference type="Pfam" id="PF07885"/>
    </source>
</evidence>
<feature type="domain" description="Potassium channel" evidence="9">
    <location>
        <begin position="297"/>
        <end position="372"/>
    </location>
</feature>
<evidence type="ECO:0000313" key="10">
    <source>
        <dbReference type="EMBL" id="KIN00711.1"/>
    </source>
</evidence>
<dbReference type="GO" id="GO:0022841">
    <property type="term" value="F:potassium ion leak channel activity"/>
    <property type="evidence" value="ECO:0007669"/>
    <property type="project" value="TreeGrafter"/>
</dbReference>
<evidence type="ECO:0000256" key="4">
    <source>
        <dbReference type="ARBA" id="ARBA00022989"/>
    </source>
</evidence>
<dbReference type="PANTHER" id="PTHR11003">
    <property type="entry name" value="POTASSIUM CHANNEL, SUBFAMILY K"/>
    <property type="match status" value="1"/>
</dbReference>
<comment type="subcellular location">
    <subcellularLocation>
        <location evidence="1">Membrane</location>
        <topology evidence="1">Multi-pass membrane protein</topology>
    </subcellularLocation>
</comment>
<dbReference type="EMBL" id="KN832877">
    <property type="protein sequence ID" value="KIN00711.1"/>
    <property type="molecule type" value="Genomic_DNA"/>
</dbReference>